<dbReference type="STRING" id="1764295.A0A5B8MD18"/>
<dbReference type="Pfam" id="PF25154">
    <property type="entry name" value="TPR_AP5Z1_C"/>
    <property type="match status" value="1"/>
</dbReference>
<evidence type="ECO:0000313" key="4">
    <source>
        <dbReference type="Proteomes" id="UP000316726"/>
    </source>
</evidence>
<dbReference type="Proteomes" id="UP000316726">
    <property type="component" value="Chromosome 1"/>
</dbReference>
<keyword evidence="4" id="KW-1185">Reference proteome</keyword>
<dbReference type="AlphaFoldDB" id="A0A5B8MD18"/>
<name>A0A5B8MD18_9CHLO</name>
<feature type="domain" description="AP-5 complex subunit zeta-1 C-terminal TPR" evidence="2">
    <location>
        <begin position="205"/>
        <end position="534"/>
    </location>
</feature>
<organism evidence="3 4">
    <name type="scientific">Chloropicon primus</name>
    <dbReference type="NCBI Taxonomy" id="1764295"/>
    <lineage>
        <taxon>Eukaryota</taxon>
        <taxon>Viridiplantae</taxon>
        <taxon>Chlorophyta</taxon>
        <taxon>Chloropicophyceae</taxon>
        <taxon>Chloropicales</taxon>
        <taxon>Chloropicaceae</taxon>
        <taxon>Chloropicon</taxon>
    </lineage>
</organism>
<dbReference type="PANTHER" id="PTHR46488:SF1">
    <property type="entry name" value="AP-5 COMPLEX SUBUNIT ZETA-1"/>
    <property type="match status" value="1"/>
</dbReference>
<accession>A0A5B8MD18</accession>
<dbReference type="PANTHER" id="PTHR46488">
    <property type="entry name" value="AP-5 COMPLEX SUBUNIT ZETA-1"/>
    <property type="match status" value="1"/>
</dbReference>
<dbReference type="InterPro" id="IPR056856">
    <property type="entry name" value="TPR_AP5Z1_C"/>
</dbReference>
<proteinExistence type="predicted"/>
<gene>
    <name evidence="3" type="ORF">A3770_01p09540</name>
</gene>
<reference evidence="3 4" key="1">
    <citation type="submission" date="2018-07" db="EMBL/GenBank/DDBJ databases">
        <title>The complete nuclear genome of the prasinophyte Chloropicon primus (CCMP1205).</title>
        <authorList>
            <person name="Pombert J.-F."/>
            <person name="Otis C."/>
            <person name="Turmel M."/>
            <person name="Lemieux C."/>
        </authorList>
    </citation>
    <scope>NUCLEOTIDE SEQUENCE [LARGE SCALE GENOMIC DNA]</scope>
    <source>
        <strain evidence="3 4">CCMP1205</strain>
    </source>
</reference>
<feature type="region of interest" description="Disordered" evidence="1">
    <location>
        <begin position="1"/>
        <end position="20"/>
    </location>
</feature>
<sequence>MASRSVDEAGAGPSSSPPVLGEVEGIALQAEADFSRLGSDVAATSRLVQGIRRLGSLSMTVTAFGGDDDVHQRVEAISLGILRNLSKKITQLAGDRGPAPGATSPGHCFVLIVILEFVLERQCRGSDYLFDTRRCLSALFGRLFQRHYRDAGVSAKVFELCTGEYREHLLKTYCDLICEGWPTALKAAVLQPEAFAPIEGLSCFLESMVSSNMCIPLVQSILDAPCLALLMDDDACGYRAMVEDRANMELLRSIVEKEHGRSAESMMRVEDIFNMLSPNISDIPHTLDVPHSRAKLVQDIMELSLTQGRERAAAFRGDKGAKVVDNLMPELLNAVFDYILESPQGLVGNLCSIITLVLNRVSSGSFYPSTAFGEILVEAGLTFISNALRLKPKMLVMLKKALLNVLILEGPHSAAMHCNLQKVKTRLLREIGVILSENPPTPFFEDFAYQMVDTLETVVHERARVWQDKATRDSETLKLVCAAMTAMARIVLVHKPLLTRVQLMLKKVCHSNCHPFVLNRANESLKLVQMPELSYLLLLEDCGQLGTYKEVTKLF</sequence>
<dbReference type="EMBL" id="CP031034">
    <property type="protein sequence ID" value="QDZ18436.1"/>
    <property type="molecule type" value="Genomic_DNA"/>
</dbReference>
<evidence type="ECO:0000313" key="3">
    <source>
        <dbReference type="EMBL" id="QDZ18436.1"/>
    </source>
</evidence>
<protein>
    <recommendedName>
        <fullName evidence="2">AP-5 complex subunit zeta-1 C-terminal TPR domain-containing protein</fullName>
    </recommendedName>
</protein>
<evidence type="ECO:0000256" key="1">
    <source>
        <dbReference type="SAM" id="MobiDB-lite"/>
    </source>
</evidence>
<evidence type="ECO:0000259" key="2">
    <source>
        <dbReference type="Pfam" id="PF25154"/>
    </source>
</evidence>
<dbReference type="GO" id="GO:0044599">
    <property type="term" value="C:AP-5 adaptor complex"/>
    <property type="evidence" value="ECO:0007669"/>
    <property type="project" value="InterPro"/>
</dbReference>
<dbReference type="InterPro" id="IPR028222">
    <property type="entry name" value="AP5Z1"/>
</dbReference>